<reference evidence="2" key="2">
    <citation type="journal article" date="2015" name="Fish Shellfish Immunol.">
        <title>Early steps in the European eel (Anguilla anguilla)-Vibrio vulnificus interaction in the gills: Role of the RtxA13 toxin.</title>
        <authorList>
            <person name="Callol A."/>
            <person name="Pajuelo D."/>
            <person name="Ebbesson L."/>
            <person name="Teles M."/>
            <person name="MacKenzie S."/>
            <person name="Amaro C."/>
        </authorList>
    </citation>
    <scope>NUCLEOTIDE SEQUENCE</scope>
</reference>
<keyword evidence="1" id="KW-0472">Membrane</keyword>
<dbReference type="EMBL" id="GBXM01016259">
    <property type="protein sequence ID" value="JAH92318.1"/>
    <property type="molecule type" value="Transcribed_RNA"/>
</dbReference>
<evidence type="ECO:0000256" key="1">
    <source>
        <dbReference type="SAM" id="Phobius"/>
    </source>
</evidence>
<sequence>MGKGGRWFLITEMPSSSIIILPEHSMFNKITTYITIINYYHYYYCAIMVNVVLMLHYFYMIC</sequence>
<keyword evidence="1" id="KW-0812">Transmembrane</keyword>
<organism evidence="2">
    <name type="scientific">Anguilla anguilla</name>
    <name type="common">European freshwater eel</name>
    <name type="synonym">Muraena anguilla</name>
    <dbReference type="NCBI Taxonomy" id="7936"/>
    <lineage>
        <taxon>Eukaryota</taxon>
        <taxon>Metazoa</taxon>
        <taxon>Chordata</taxon>
        <taxon>Craniata</taxon>
        <taxon>Vertebrata</taxon>
        <taxon>Euteleostomi</taxon>
        <taxon>Actinopterygii</taxon>
        <taxon>Neopterygii</taxon>
        <taxon>Teleostei</taxon>
        <taxon>Anguilliformes</taxon>
        <taxon>Anguillidae</taxon>
        <taxon>Anguilla</taxon>
    </lineage>
</organism>
<feature type="transmembrane region" description="Helical" evidence="1">
    <location>
        <begin position="41"/>
        <end position="59"/>
    </location>
</feature>
<accession>A0A0E9WS80</accession>
<protein>
    <submittedName>
        <fullName evidence="2">Uncharacterized protein</fullName>
    </submittedName>
</protein>
<name>A0A0E9WS80_ANGAN</name>
<proteinExistence type="predicted"/>
<keyword evidence="1" id="KW-1133">Transmembrane helix</keyword>
<reference evidence="2" key="1">
    <citation type="submission" date="2014-11" db="EMBL/GenBank/DDBJ databases">
        <authorList>
            <person name="Amaro Gonzalez C."/>
        </authorList>
    </citation>
    <scope>NUCLEOTIDE SEQUENCE</scope>
</reference>
<dbReference type="AlphaFoldDB" id="A0A0E9WS80"/>
<evidence type="ECO:0000313" key="2">
    <source>
        <dbReference type="EMBL" id="JAH92318.1"/>
    </source>
</evidence>